<feature type="region of interest" description="Disordered" evidence="1">
    <location>
        <begin position="225"/>
        <end position="246"/>
    </location>
</feature>
<dbReference type="Pfam" id="PF20253">
    <property type="entry name" value="DUF6604"/>
    <property type="match status" value="1"/>
</dbReference>
<gene>
    <name evidence="3" type="ORF">BCR44DRAFT_61025</name>
</gene>
<dbReference type="InterPro" id="IPR046539">
    <property type="entry name" value="DUF6604"/>
</dbReference>
<evidence type="ECO:0000259" key="2">
    <source>
        <dbReference type="Pfam" id="PF20253"/>
    </source>
</evidence>
<reference evidence="3 4" key="1">
    <citation type="submission" date="2016-07" db="EMBL/GenBank/DDBJ databases">
        <title>Pervasive Adenine N6-methylation of Active Genes in Fungi.</title>
        <authorList>
            <consortium name="DOE Joint Genome Institute"/>
            <person name="Mondo S.J."/>
            <person name="Dannebaum R.O."/>
            <person name="Kuo R.C."/>
            <person name="Labutti K."/>
            <person name="Haridas S."/>
            <person name="Kuo A."/>
            <person name="Salamov A."/>
            <person name="Ahrendt S.R."/>
            <person name="Lipzen A."/>
            <person name="Sullivan W."/>
            <person name="Andreopoulos W.B."/>
            <person name="Clum A."/>
            <person name="Lindquist E."/>
            <person name="Daum C."/>
            <person name="Ramamoorthy G.K."/>
            <person name="Gryganskyi A."/>
            <person name="Culley D."/>
            <person name="Magnuson J.K."/>
            <person name="James T.Y."/>
            <person name="O'Malley M.A."/>
            <person name="Stajich J.E."/>
            <person name="Spatafora J.W."/>
            <person name="Visel A."/>
            <person name="Grigoriev I.V."/>
        </authorList>
    </citation>
    <scope>NUCLEOTIDE SEQUENCE [LARGE SCALE GENOMIC DNA]</scope>
    <source>
        <strain evidence="3 4">PL171</strain>
    </source>
</reference>
<feature type="region of interest" description="Disordered" evidence="1">
    <location>
        <begin position="58"/>
        <end position="118"/>
    </location>
</feature>
<feature type="compositionally biased region" description="Acidic residues" evidence="1">
    <location>
        <begin position="235"/>
        <end position="246"/>
    </location>
</feature>
<sequence>MEIPSATLGNSLLSSGGIKLPTDLFNSYKRYKANTDRLASWLGATAHSLGYSFPGAHGRTQYASDPPRPANKAPSSGRLKGKARKSAQKQASNPFDSGPSDDVMVSVPDATTTAPAPPTLLSTNQFIDLARFIVANDDPPITIPSRIVGWASAAIASRRICAEWFQRNQDANVERSNQSHQHFIVILEQVVEILAHRVGKPVKPQQQSADEIDFVTNRFSALQTDDSEQACTDNDPNDDQDDNDNWDTVDMLVDQTLASVVSQPTDTSKRAHRRYRAEPSQEDVTFALVEHLFELEQVRKFIRETWQRFVDGEVKLEVASLTTVAAVDKMQVAHDVLVQTYPSLLTDPADALLKITLAGVDKALGRAEAQRDGIDAVDAWLLDGQRPEHVGFEEEMEVLDFSFFNMTDVIESACRAIHDQRCGPGVSMEEMPSDRLGVLMWRQSFWHIACELESMEKHWGPPFRKDARTRPLSTG</sequence>
<protein>
    <recommendedName>
        <fullName evidence="2">DUF6604 domain-containing protein</fullName>
    </recommendedName>
</protein>
<evidence type="ECO:0000313" key="3">
    <source>
        <dbReference type="EMBL" id="ORZ35745.1"/>
    </source>
</evidence>
<dbReference type="EMBL" id="MCFL01000020">
    <property type="protein sequence ID" value="ORZ35745.1"/>
    <property type="molecule type" value="Genomic_DNA"/>
</dbReference>
<dbReference type="AlphaFoldDB" id="A0A1Y2HMD5"/>
<dbReference type="PANTHER" id="PTHR38795:SF1">
    <property type="entry name" value="DUF6604 DOMAIN-CONTAINING PROTEIN"/>
    <property type="match status" value="1"/>
</dbReference>
<dbReference type="Proteomes" id="UP000193411">
    <property type="component" value="Unassembled WGS sequence"/>
</dbReference>
<accession>A0A1Y2HMD5</accession>
<name>A0A1Y2HMD5_9FUNG</name>
<comment type="caution">
    <text evidence="3">The sequence shown here is derived from an EMBL/GenBank/DDBJ whole genome shotgun (WGS) entry which is preliminary data.</text>
</comment>
<feature type="domain" description="DUF6604" evidence="2">
    <location>
        <begin position="29"/>
        <end position="338"/>
    </location>
</feature>
<keyword evidence="4" id="KW-1185">Reference proteome</keyword>
<evidence type="ECO:0000256" key="1">
    <source>
        <dbReference type="SAM" id="MobiDB-lite"/>
    </source>
</evidence>
<dbReference type="OrthoDB" id="5238236at2759"/>
<proteinExistence type="predicted"/>
<organism evidence="3 4">
    <name type="scientific">Catenaria anguillulae PL171</name>
    <dbReference type="NCBI Taxonomy" id="765915"/>
    <lineage>
        <taxon>Eukaryota</taxon>
        <taxon>Fungi</taxon>
        <taxon>Fungi incertae sedis</taxon>
        <taxon>Blastocladiomycota</taxon>
        <taxon>Blastocladiomycetes</taxon>
        <taxon>Blastocladiales</taxon>
        <taxon>Catenariaceae</taxon>
        <taxon>Catenaria</taxon>
    </lineage>
</organism>
<dbReference type="PANTHER" id="PTHR38795">
    <property type="entry name" value="DUF6604 DOMAIN-CONTAINING PROTEIN"/>
    <property type="match status" value="1"/>
</dbReference>
<evidence type="ECO:0000313" key="4">
    <source>
        <dbReference type="Proteomes" id="UP000193411"/>
    </source>
</evidence>